<comment type="similarity">
    <text evidence="1">Belongs to the sulfatase family.</text>
</comment>
<dbReference type="STRING" id="616991.GCA_000733925_04053"/>
<name>A0A221UT98_9FLAO</name>
<dbReference type="PROSITE" id="PS00523">
    <property type="entry name" value="SULFATASE_1"/>
    <property type="match status" value="1"/>
</dbReference>
<evidence type="ECO:0000313" key="8">
    <source>
        <dbReference type="Proteomes" id="UP000204551"/>
    </source>
</evidence>
<dbReference type="AlphaFoldDB" id="A0A221UT98"/>
<dbReference type="Proteomes" id="UP000204551">
    <property type="component" value="Chromosome"/>
</dbReference>
<dbReference type="PANTHER" id="PTHR42693:SF53">
    <property type="entry name" value="ENDO-4-O-SULFATASE"/>
    <property type="match status" value="1"/>
</dbReference>
<dbReference type="RefSeq" id="WP_093977439.1">
    <property type="nucleotide sequence ID" value="NZ_CP022515.1"/>
</dbReference>
<evidence type="ECO:0000256" key="2">
    <source>
        <dbReference type="ARBA" id="ARBA00022723"/>
    </source>
</evidence>
<dbReference type="Gene3D" id="3.40.720.10">
    <property type="entry name" value="Alkaline Phosphatase, subunit A"/>
    <property type="match status" value="1"/>
</dbReference>
<feature type="domain" description="Sulfatase N-terminal" evidence="6">
    <location>
        <begin position="26"/>
        <end position="298"/>
    </location>
</feature>
<dbReference type="InterPro" id="IPR000917">
    <property type="entry name" value="Sulfatase_N"/>
</dbReference>
<feature type="signal peptide" evidence="5">
    <location>
        <begin position="1"/>
        <end position="20"/>
    </location>
</feature>
<dbReference type="InterPro" id="IPR017850">
    <property type="entry name" value="Alkaline_phosphatase_core_sf"/>
</dbReference>
<dbReference type="GO" id="GO:0046872">
    <property type="term" value="F:metal ion binding"/>
    <property type="evidence" value="ECO:0007669"/>
    <property type="project" value="UniProtKB-KW"/>
</dbReference>
<keyword evidence="4" id="KW-0106">Calcium</keyword>
<dbReference type="GO" id="GO:0004065">
    <property type="term" value="F:arylsulfatase activity"/>
    <property type="evidence" value="ECO:0007669"/>
    <property type="project" value="UniProtKB-EC"/>
</dbReference>
<accession>A0A221UT98</accession>
<keyword evidence="3 7" id="KW-0378">Hydrolase</keyword>
<keyword evidence="5" id="KW-0732">Signal</keyword>
<gene>
    <name evidence="7" type="ORF">AREALGSMS7_00950</name>
</gene>
<evidence type="ECO:0000256" key="1">
    <source>
        <dbReference type="ARBA" id="ARBA00008779"/>
    </source>
</evidence>
<dbReference type="InterPro" id="IPR050738">
    <property type="entry name" value="Sulfatase"/>
</dbReference>
<evidence type="ECO:0000256" key="3">
    <source>
        <dbReference type="ARBA" id="ARBA00022801"/>
    </source>
</evidence>
<dbReference type="InterPro" id="IPR024607">
    <property type="entry name" value="Sulfatase_CS"/>
</dbReference>
<dbReference type="SUPFAM" id="SSF53649">
    <property type="entry name" value="Alkaline phosphatase-like"/>
    <property type="match status" value="1"/>
</dbReference>
<dbReference type="EMBL" id="CP022515">
    <property type="protein sequence ID" value="ASO04428.1"/>
    <property type="molecule type" value="Genomic_DNA"/>
</dbReference>
<proteinExistence type="inferred from homology"/>
<evidence type="ECO:0000259" key="6">
    <source>
        <dbReference type="Pfam" id="PF00884"/>
    </source>
</evidence>
<dbReference type="eggNOG" id="COG3119">
    <property type="taxonomic scope" value="Bacteria"/>
</dbReference>
<dbReference type="PANTHER" id="PTHR42693">
    <property type="entry name" value="ARYLSULFATASE FAMILY MEMBER"/>
    <property type="match status" value="1"/>
</dbReference>
<dbReference type="Pfam" id="PF00884">
    <property type="entry name" value="Sulfatase"/>
    <property type="match status" value="1"/>
</dbReference>
<evidence type="ECO:0000256" key="5">
    <source>
        <dbReference type="SAM" id="SignalP"/>
    </source>
</evidence>
<dbReference type="KEGG" id="aalg:AREALGSMS7_00950"/>
<evidence type="ECO:0000313" key="7">
    <source>
        <dbReference type="EMBL" id="ASO04428.1"/>
    </source>
</evidence>
<sequence length="482" mass="55191">MNHFFIPFLLLLSVSSTAYAQKEKLNIIVFIADDVSWDDLGCYGNTQVKTPNIDQLARDGLKFDNFYLTASSCSPSRNSIITGRYPHNTGAAELHTAPPLNMVSFPELLRNNNYYSVMAGKFHMGPYARRGFDIMFEHRNENGDGGEESWVSSLKERPKTKPFFMWFASYDAHRDWGPNKFSGTHQPNQLEPPFYLSNGDETKADLAKYYDEISRFDFYIGEVVKELKSQKELDNTLIIIMSDNGRPFPHSKTRVNDRGMKTPFVMHWPNGIKNKNTSSKSLISAVDIAPTILTLAGIDSPDHFQGHSFDRLLTEPDLPFRNYLFAEHNWHDYEAHERMVRNENYMYILNSRPMQPQNGPLDAVGSPSFKELEILKDQGQLSAIQADVFMVPRPHEELYDYSRDPLQLLNVASLPEYAETLKSMRNILSEWMTETGDNIPKNLTKDWYLKEAGLIKTEFHNIRGEMPGQELNATENNAKGAF</sequence>
<reference evidence="7 8" key="1">
    <citation type="submission" date="2017-07" db="EMBL/GenBank/DDBJ databases">
        <title>Genome Sequence of Arenibacter algicola Strain SMS7 Isolated from a culture of the Diatom Skeletonema marinoi.</title>
        <authorList>
            <person name="Topel M."/>
            <person name="Pinder M.I.M."/>
            <person name="Johansson O.N."/>
            <person name="Kourtchenko O."/>
            <person name="Godhe A."/>
            <person name="Clarke A.K."/>
        </authorList>
    </citation>
    <scope>NUCLEOTIDE SEQUENCE [LARGE SCALE GENOMIC DNA]</scope>
    <source>
        <strain evidence="7 8">SMS7</strain>
    </source>
</reference>
<keyword evidence="2" id="KW-0479">Metal-binding</keyword>
<organism evidence="7 8">
    <name type="scientific">Arenibacter algicola</name>
    <dbReference type="NCBI Taxonomy" id="616991"/>
    <lineage>
        <taxon>Bacteria</taxon>
        <taxon>Pseudomonadati</taxon>
        <taxon>Bacteroidota</taxon>
        <taxon>Flavobacteriia</taxon>
        <taxon>Flavobacteriales</taxon>
        <taxon>Flavobacteriaceae</taxon>
        <taxon>Arenibacter</taxon>
    </lineage>
</organism>
<dbReference type="EC" id="3.1.6.1" evidence="7"/>
<dbReference type="CDD" id="cd16027">
    <property type="entry name" value="SGSH"/>
    <property type="match status" value="1"/>
</dbReference>
<protein>
    <submittedName>
        <fullName evidence="7">Arylsulfatase</fullName>
        <ecNumber evidence="7">3.1.6.1</ecNumber>
    </submittedName>
</protein>
<evidence type="ECO:0000256" key="4">
    <source>
        <dbReference type="ARBA" id="ARBA00022837"/>
    </source>
</evidence>
<feature type="chain" id="PRO_5013053017" evidence="5">
    <location>
        <begin position="21"/>
        <end position="482"/>
    </location>
</feature>